<dbReference type="GO" id="GO:0035303">
    <property type="term" value="P:regulation of dephosphorylation"/>
    <property type="evidence" value="ECO:0007669"/>
    <property type="project" value="TreeGrafter"/>
</dbReference>
<proteinExistence type="predicted"/>
<dbReference type="GO" id="GO:0005829">
    <property type="term" value="C:cytosol"/>
    <property type="evidence" value="ECO:0007669"/>
    <property type="project" value="TreeGrafter"/>
</dbReference>
<dbReference type="Pfam" id="PF04177">
    <property type="entry name" value="TAP42"/>
    <property type="match status" value="2"/>
</dbReference>
<evidence type="ECO:0000313" key="3">
    <source>
        <dbReference type="Proteomes" id="UP000245591"/>
    </source>
</evidence>
<feature type="region of interest" description="Disordered" evidence="1">
    <location>
        <begin position="314"/>
        <end position="365"/>
    </location>
</feature>
<dbReference type="GO" id="GO:0009966">
    <property type="term" value="P:regulation of signal transduction"/>
    <property type="evidence" value="ECO:0007669"/>
    <property type="project" value="InterPro"/>
</dbReference>
<evidence type="ECO:0000313" key="2">
    <source>
        <dbReference type="EMBL" id="PWA01226.1"/>
    </source>
</evidence>
<comment type="caution">
    <text evidence="2">The sequence shown here is derived from an EMBL/GenBank/DDBJ whole genome shotgun (WGS) entry which is preliminary data.</text>
</comment>
<protein>
    <recommendedName>
        <fullName evidence="4">TAP42-like protein</fullName>
    </recommendedName>
</protein>
<reference evidence="2 3" key="1">
    <citation type="journal article" date="2018" name="MBio">
        <title>Comparative Genomics Reveals the Core Gene Toolbox for the Fungus-Insect Symbiosis.</title>
        <authorList>
            <person name="Wang Y."/>
            <person name="Stata M."/>
            <person name="Wang W."/>
            <person name="Stajich J.E."/>
            <person name="White M.M."/>
            <person name="Moncalvo J.M."/>
        </authorList>
    </citation>
    <scope>NUCLEOTIDE SEQUENCE [LARGE SCALE GENOMIC DNA]</scope>
    <source>
        <strain evidence="2 3">AUS-126-30</strain>
    </source>
</reference>
<dbReference type="EMBL" id="MBFU01000204">
    <property type="protein sequence ID" value="PWA01226.1"/>
    <property type="molecule type" value="Genomic_DNA"/>
</dbReference>
<dbReference type="InterPro" id="IPR038511">
    <property type="entry name" value="TAP42/TAP46-like_sf"/>
</dbReference>
<keyword evidence="3" id="KW-1185">Reference proteome</keyword>
<dbReference type="GO" id="GO:0051721">
    <property type="term" value="F:protein phosphatase 2A binding"/>
    <property type="evidence" value="ECO:0007669"/>
    <property type="project" value="TreeGrafter"/>
</dbReference>
<evidence type="ECO:0008006" key="4">
    <source>
        <dbReference type="Google" id="ProtNLM"/>
    </source>
</evidence>
<accession>A0A2U1J825</accession>
<feature type="compositionally biased region" description="Basic and acidic residues" evidence="1">
    <location>
        <begin position="341"/>
        <end position="356"/>
    </location>
</feature>
<dbReference type="Gene3D" id="1.25.40.540">
    <property type="entry name" value="TAP42-like family"/>
    <property type="match status" value="1"/>
</dbReference>
<organism evidence="2 3">
    <name type="scientific">Smittium angustum</name>
    <dbReference type="NCBI Taxonomy" id="133377"/>
    <lineage>
        <taxon>Eukaryota</taxon>
        <taxon>Fungi</taxon>
        <taxon>Fungi incertae sedis</taxon>
        <taxon>Zoopagomycota</taxon>
        <taxon>Kickxellomycotina</taxon>
        <taxon>Harpellomycetes</taxon>
        <taxon>Harpellales</taxon>
        <taxon>Legeriomycetaceae</taxon>
        <taxon>Smittium</taxon>
    </lineage>
</organism>
<feature type="region of interest" description="Disordered" evidence="1">
    <location>
        <begin position="219"/>
        <end position="240"/>
    </location>
</feature>
<gene>
    <name evidence="2" type="ORF">BB558_002675</name>
</gene>
<name>A0A2U1J825_SMIAN</name>
<dbReference type="PANTHER" id="PTHR10933:SF9">
    <property type="entry name" value="IMMUNOGLOBULIN-BINDING PROTEIN 1"/>
    <property type="match status" value="1"/>
</dbReference>
<dbReference type="AlphaFoldDB" id="A0A2U1J825"/>
<evidence type="ECO:0000256" key="1">
    <source>
        <dbReference type="SAM" id="MobiDB-lite"/>
    </source>
</evidence>
<dbReference type="Proteomes" id="UP000245591">
    <property type="component" value="Unassembled WGS sequence"/>
</dbReference>
<dbReference type="InterPro" id="IPR007304">
    <property type="entry name" value="TAP46-like"/>
</dbReference>
<sequence>MDSQQNSSLNSMFLTVKTNLEKIESLNIPATSFEYQELVSKSLYLLEKCEESVEKLALFSSNETIEDYQTSTLEYLLIPILKSNLLKRKIENRLSLLEQSKDEVYYHKITNGIKFEPVEQRKIKIDRFKAERELKNRIENLENKIHITQQQSLKKLDNENSENNESDEFDILDEVDDMDFLQRDHVVLLLALKAKLAIEELISIKSEVDLLSKIQNHSSFDDERNRSGGSDNRTEKRGKDVSWKLDTHSYTSGPVDFNTRNVGGKLLDSKGKPIQTFVITNNRTLIKEGVFKPGHSLPTKTLDDFIEEEFARGNVITGGGKEPEPKEDPDDNDEEAINAETMKKREWDDYTDDVRKGSGNTTNKG</sequence>
<dbReference type="PANTHER" id="PTHR10933">
    <property type="entry name" value="IMMUNOGLOBULIN-BINDING PROTEIN 1"/>
    <property type="match status" value="1"/>
</dbReference>
<feature type="compositionally biased region" description="Acidic residues" evidence="1">
    <location>
        <begin position="327"/>
        <end position="337"/>
    </location>
</feature>